<keyword evidence="1" id="KW-0614">Plasmid</keyword>
<accession>A0ABM5N7H7</accession>
<reference evidence="1 2" key="1">
    <citation type="submission" date="2011-07" db="EMBL/GenBank/DDBJ databases">
        <title>The complete genome of plasmid 1 of Emticicia oligotrophica DSM 17448.</title>
        <authorList>
            <consortium name="US DOE Joint Genome Institute (JGI-PGF)"/>
            <person name="Lucas S."/>
            <person name="Han J."/>
            <person name="Lapidus A."/>
            <person name="Bruce D."/>
            <person name="Goodwin L."/>
            <person name="Pitluck S."/>
            <person name="Peters L."/>
            <person name="Kyrpides N."/>
            <person name="Mavromatis K."/>
            <person name="Ivanova N."/>
            <person name="Ovchinnikova G."/>
            <person name="Teshima H."/>
            <person name="Detter J.C."/>
            <person name="Tapia R."/>
            <person name="Han C."/>
            <person name="Land M."/>
            <person name="Hauser L."/>
            <person name="Markowitz V."/>
            <person name="Cheng J.-F."/>
            <person name="Hugenholtz P."/>
            <person name="Woyke T."/>
            <person name="Wu D."/>
            <person name="Tindall B."/>
            <person name="Pomrenke H."/>
            <person name="Brambilla E."/>
            <person name="Klenk H.-P."/>
            <person name="Eisen J.A."/>
        </authorList>
    </citation>
    <scope>NUCLEOTIDE SEQUENCE [LARGE SCALE GENOMIC DNA]</scope>
    <source>
        <strain evidence="2">DSM 17448 / GPTSA100-15</strain>
        <plasmid evidence="1 2">pEMTOL01</plasmid>
    </source>
</reference>
<geneLocation type="plasmid" evidence="1 2">
    <name>pEMTOL01</name>
</geneLocation>
<name>A0ABM5N7H7_EMTOG</name>
<evidence type="ECO:0008006" key="3">
    <source>
        <dbReference type="Google" id="ProtNLM"/>
    </source>
</evidence>
<evidence type="ECO:0000313" key="2">
    <source>
        <dbReference type="Proteomes" id="UP000002875"/>
    </source>
</evidence>
<organism evidence="1 2">
    <name type="scientific">Emticicia oligotrophica (strain DSM 17448 / CIP 109782 / MTCC 6937 / GPTSA100-15)</name>
    <dbReference type="NCBI Taxonomy" id="929562"/>
    <lineage>
        <taxon>Bacteria</taxon>
        <taxon>Pseudomonadati</taxon>
        <taxon>Bacteroidota</taxon>
        <taxon>Cytophagia</taxon>
        <taxon>Cytophagales</taxon>
        <taxon>Leadbetterellaceae</taxon>
        <taxon>Emticicia</taxon>
    </lineage>
</organism>
<dbReference type="Gene3D" id="1.50.10.20">
    <property type="match status" value="1"/>
</dbReference>
<dbReference type="RefSeq" id="WP_015026249.1">
    <property type="nucleotide sequence ID" value="NC_018742.1"/>
</dbReference>
<dbReference type="EMBL" id="CP002962">
    <property type="protein sequence ID" value="AFK05503.1"/>
    <property type="molecule type" value="Genomic_DNA"/>
</dbReference>
<dbReference type="SUPFAM" id="SSF158745">
    <property type="entry name" value="LanC-like"/>
    <property type="match status" value="1"/>
</dbReference>
<sequence length="329" mass="38253">MTQIYDNFAKSIQIENNFCEVIMNNASNFDSVSKESLTKYDNELELWHYTLIGFYLKKKSDKTFLKKVNDIILQKGIELSERNAIHYWNGASMSINYFFSLPPNETIKAIEILTKKIIQKFYAFYQEEPLNLSIKNGIVGITICLCLAFERTGNKQILSVLDNVIESIVKVKMDVYTNSEFLNFFPDKYDRNTNEIIMTNNLSWDTGNLALALLFFRLGKCLDKAYTDWALRILSFSLIQKKELLDNNGISIISGYTGNAMIYHYFGSMYKNTKYLQVASYWLKEANILFQNIKTNQVTSIMDGYWGLNLVNYSIEKNTTDWFNLLLLH</sequence>
<dbReference type="Proteomes" id="UP000002875">
    <property type="component" value="Plasmid pEMTOL01"/>
</dbReference>
<evidence type="ECO:0000313" key="1">
    <source>
        <dbReference type="EMBL" id="AFK05503.1"/>
    </source>
</evidence>
<proteinExistence type="predicted"/>
<protein>
    <recommendedName>
        <fullName evidence="3">Lanthionine synthetase C-like protein</fullName>
    </recommendedName>
</protein>
<keyword evidence="2" id="KW-1185">Reference proteome</keyword>
<gene>
    <name evidence="1" type="ordered locus">Emtol_0233</name>
</gene>